<dbReference type="GO" id="GO:0036377">
    <property type="term" value="P:arbuscular mycorrhizal association"/>
    <property type="evidence" value="ECO:0007669"/>
    <property type="project" value="InterPro"/>
</dbReference>
<reference evidence="6 7" key="1">
    <citation type="submission" date="2018-10" db="EMBL/GenBank/DDBJ databases">
        <title>A high-quality apple genome assembly.</title>
        <authorList>
            <person name="Hu J."/>
        </authorList>
    </citation>
    <scope>NUCLEOTIDE SEQUENCE [LARGE SCALE GENOMIC DNA]</scope>
    <source>
        <strain evidence="7">cv. HFTH1</strain>
        <tissue evidence="6">Young leaf</tissue>
    </source>
</reference>
<dbReference type="Proteomes" id="UP000290289">
    <property type="component" value="Chromosome 6"/>
</dbReference>
<dbReference type="GO" id="GO:0043565">
    <property type="term" value="F:sequence-specific DNA binding"/>
    <property type="evidence" value="ECO:0007669"/>
    <property type="project" value="InterPro"/>
</dbReference>
<dbReference type="EMBL" id="RDQH01000332">
    <property type="protein sequence ID" value="RXH96878.1"/>
    <property type="molecule type" value="Genomic_DNA"/>
</dbReference>
<evidence type="ECO:0000256" key="2">
    <source>
        <dbReference type="ARBA" id="ARBA00005287"/>
    </source>
</evidence>
<name>A0A498JMA9_MALDO</name>
<evidence type="ECO:0000256" key="5">
    <source>
        <dbReference type="SAM" id="MobiDB-lite"/>
    </source>
</evidence>
<dbReference type="AlphaFoldDB" id="A0A498JMA9"/>
<feature type="region of interest" description="Disordered" evidence="5">
    <location>
        <begin position="545"/>
        <end position="587"/>
    </location>
</feature>
<dbReference type="STRING" id="3750.A0A498JMA9"/>
<dbReference type="PANTHER" id="PTHR36890">
    <property type="entry name" value="PROTEIN CYCLOPS"/>
    <property type="match status" value="1"/>
</dbReference>
<proteinExistence type="inferred from homology"/>
<dbReference type="PROSITE" id="PS00997">
    <property type="entry name" value="G10_1"/>
    <property type="match status" value="1"/>
</dbReference>
<evidence type="ECO:0000256" key="3">
    <source>
        <dbReference type="ARBA" id="ARBA00023242"/>
    </source>
</evidence>
<accession>A0A498JMA9</accession>
<evidence type="ECO:0000313" key="7">
    <source>
        <dbReference type="Proteomes" id="UP000290289"/>
    </source>
</evidence>
<evidence type="ECO:0000256" key="4">
    <source>
        <dbReference type="SAM" id="Coils"/>
    </source>
</evidence>
<evidence type="ECO:0000313" key="6">
    <source>
        <dbReference type="EMBL" id="RXH96878.1"/>
    </source>
</evidence>
<evidence type="ECO:0000256" key="1">
    <source>
        <dbReference type="ARBA" id="ARBA00004123"/>
    </source>
</evidence>
<dbReference type="Pfam" id="PF01125">
    <property type="entry name" value="BUD31"/>
    <property type="match status" value="1"/>
</dbReference>
<dbReference type="PRINTS" id="PR00322">
    <property type="entry name" value="G10"/>
</dbReference>
<comment type="similarity">
    <text evidence="2">Belongs to the BUD31 (G10) family.</text>
</comment>
<feature type="coiled-coil region" evidence="4">
    <location>
        <begin position="667"/>
        <end position="729"/>
    </location>
</feature>
<comment type="subcellular location">
    <subcellularLocation>
        <location evidence="1">Nucleus</location>
    </subcellularLocation>
</comment>
<dbReference type="InterPro" id="IPR001748">
    <property type="entry name" value="BUD31"/>
</dbReference>
<protein>
    <submittedName>
        <fullName evidence="6">Uncharacterized protein</fullName>
    </submittedName>
</protein>
<organism evidence="6 7">
    <name type="scientific">Malus domestica</name>
    <name type="common">Apple</name>
    <name type="synonym">Pyrus malus</name>
    <dbReference type="NCBI Taxonomy" id="3750"/>
    <lineage>
        <taxon>Eukaryota</taxon>
        <taxon>Viridiplantae</taxon>
        <taxon>Streptophyta</taxon>
        <taxon>Embryophyta</taxon>
        <taxon>Tracheophyta</taxon>
        <taxon>Spermatophyta</taxon>
        <taxon>Magnoliopsida</taxon>
        <taxon>eudicotyledons</taxon>
        <taxon>Gunneridae</taxon>
        <taxon>Pentapetalae</taxon>
        <taxon>rosids</taxon>
        <taxon>fabids</taxon>
        <taxon>Rosales</taxon>
        <taxon>Rosaceae</taxon>
        <taxon>Amygdaloideae</taxon>
        <taxon>Maleae</taxon>
        <taxon>Malus</taxon>
    </lineage>
</organism>
<gene>
    <name evidence="6" type="ORF">DVH24_009720</name>
</gene>
<keyword evidence="4" id="KW-0175">Coiled coil</keyword>
<comment type="caution">
    <text evidence="6">The sequence shown here is derived from an EMBL/GenBank/DDBJ whole genome shotgun (WGS) entry which is preliminary data.</text>
</comment>
<dbReference type="PANTHER" id="PTHR36890:SF1">
    <property type="entry name" value="PROTEIN CYCLOPS"/>
    <property type="match status" value="1"/>
</dbReference>
<feature type="compositionally biased region" description="Low complexity" evidence="5">
    <location>
        <begin position="560"/>
        <end position="571"/>
    </location>
</feature>
<sequence length="733" mass="83414">MPKVKTNRVKYPDGWELIEPTLRDLQAKMREAENDTHDGKRKCETLWPIFKIAHQKSRYIFDLYHRRKEISKELYEFCLDQGYADRNLIAKWKKPGYERLCCLRCMQPRDHNFATTCVCRVPKHLREEKSCPDGVSVDQFRLETAEKETVAVSTWFKVISRIKGSSVNDSFVKPESSRQKLINALAIPRSEGQEMEGRRLSDFYRNTSEELILRSYMESPVAMPLPTMEILGFKNLSQNFRTDSEELFKSWLTNGEASSHTNCYNSSSIAHRTRTRMISTEIASLPGQQHVGILQKKRSNDCLYPPINTMPDEISGMVLNQEYKLASYTWLRHVNIDSFQDSFQGSFILYLSDIFLSMQAWFHSSQPMTRSRSSELRRRYVAMQNAQMPAGLEVMQTASGNSNLANQDFAFSNGFNDPSICEVSNQLATFISPSNSSSSTFNTPQMSEMDKVSSVVSMLKGTLERKKLSNQIKKQSVDDDRSNGRFSVQEVIVNTGFDQGERDQLHGMAAGTFPEVSTIQVNGHRITQKVEGSLDLQMEGFVNITNPNPVSRTSQERSQSESSAAAPVVSSGFDAWDGPSNSGQTLSICESSIKRAESSRSKDVRERIIGNLKDDQKSGKRLERYGSVTSAVSVDKEDATKKRRVERSRKMAEAKGRNSTPVIPSDMQSVLKRCENLEKEVRSLKLNLSFMNRKDSEQTKQIEELQKQNEDLMDEKERLVEEIERVLSETGNV</sequence>
<keyword evidence="7" id="KW-1185">Reference proteome</keyword>
<dbReference type="GO" id="GO:0005634">
    <property type="term" value="C:nucleus"/>
    <property type="evidence" value="ECO:0007669"/>
    <property type="project" value="UniProtKB-SubCell"/>
</dbReference>
<keyword evidence="3" id="KW-0539">Nucleus</keyword>
<dbReference type="InterPro" id="IPR040036">
    <property type="entry name" value="CYCLOPS"/>
</dbReference>
<dbReference type="InterPro" id="IPR018230">
    <property type="entry name" value="BUD31/G10-rel_CS"/>
</dbReference>